<evidence type="ECO:0000313" key="9">
    <source>
        <dbReference type="EMBL" id="MBL3656323.1"/>
    </source>
</evidence>
<evidence type="ECO:0000256" key="4">
    <source>
        <dbReference type="ARBA" id="ARBA00023136"/>
    </source>
</evidence>
<feature type="compositionally biased region" description="Low complexity" evidence="5">
    <location>
        <begin position="257"/>
        <end position="268"/>
    </location>
</feature>
<sequence length="305" mass="33806">MYNNGGFLGEFKNAFNRPNYSHVQLIIINVVMFVLIGLLNVIMNLAQTQVELLSYIALPANFDVFITRPWTIMTYMFTHVGIWHILMNMLILYWFGRILINFLGSDKLIASYVLGGLAGGVLYMVAYNFIPYFAQAVDVSILFGASAGVLAVVAAAATLVPNYTVVLMFIGPVKIKYIALFYVVLSFLQSTGSNAGGEIAHLGGALMGFVYIKQIQKGTDLGNWIIRIMYFFKRIFTSSPKIKVSYKRTKTSRKSKAQSSGGSSPVSSKKSDQAEIDAILDKISEKGYDSLSKEEKQKLFNASNN</sequence>
<comment type="caution">
    <text evidence="9">The sequence shown here is derived from an EMBL/GenBank/DDBJ whole genome shotgun (WGS) entry which is preliminary data.</text>
</comment>
<feature type="compositionally biased region" description="Basic residues" evidence="5">
    <location>
        <begin position="247"/>
        <end position="256"/>
    </location>
</feature>
<feature type="domain" description="Peptidase S54 rhomboid" evidence="7">
    <location>
        <begin position="69"/>
        <end position="212"/>
    </location>
</feature>
<keyword evidence="2 6" id="KW-0812">Transmembrane</keyword>
<dbReference type="SUPFAM" id="SSF144091">
    <property type="entry name" value="Rhomboid-like"/>
    <property type="match status" value="1"/>
</dbReference>
<evidence type="ECO:0000259" key="7">
    <source>
        <dbReference type="Pfam" id="PF01694"/>
    </source>
</evidence>
<dbReference type="EMBL" id="JAESIY010000004">
    <property type="protein sequence ID" value="MBL3656323.1"/>
    <property type="molecule type" value="Genomic_DNA"/>
</dbReference>
<reference evidence="9" key="1">
    <citation type="submission" date="2021-01" db="EMBL/GenBank/DDBJ databases">
        <title>Fulvivirga kasyanovii gen. nov., sp nov., a novel member of the phylum Bacteroidetes isolated from seawater in a mussel farm.</title>
        <authorList>
            <person name="Zhao L.-H."/>
            <person name="Wang Z.-J."/>
        </authorList>
    </citation>
    <scope>NUCLEOTIDE SEQUENCE</scope>
    <source>
        <strain evidence="9">2943</strain>
    </source>
</reference>
<dbReference type="AlphaFoldDB" id="A0A937F964"/>
<dbReference type="Gene3D" id="1.20.1540.10">
    <property type="entry name" value="Rhomboid-like"/>
    <property type="match status" value="1"/>
</dbReference>
<evidence type="ECO:0000256" key="2">
    <source>
        <dbReference type="ARBA" id="ARBA00022692"/>
    </source>
</evidence>
<feature type="transmembrane region" description="Helical" evidence="6">
    <location>
        <begin position="108"/>
        <end position="130"/>
    </location>
</feature>
<evidence type="ECO:0000256" key="5">
    <source>
        <dbReference type="SAM" id="MobiDB-lite"/>
    </source>
</evidence>
<evidence type="ECO:0000259" key="8">
    <source>
        <dbReference type="Pfam" id="PF20216"/>
    </source>
</evidence>
<dbReference type="Proteomes" id="UP000659388">
    <property type="component" value="Unassembled WGS sequence"/>
</dbReference>
<dbReference type="InterPro" id="IPR046483">
    <property type="entry name" value="DUF6576"/>
</dbReference>
<feature type="transmembrane region" description="Helical" evidence="6">
    <location>
        <begin position="76"/>
        <end position="96"/>
    </location>
</feature>
<dbReference type="PANTHER" id="PTHR43066:SF11">
    <property type="entry name" value="PEPTIDASE S54 RHOMBOID DOMAIN-CONTAINING PROTEIN"/>
    <property type="match status" value="1"/>
</dbReference>
<dbReference type="InterPro" id="IPR022764">
    <property type="entry name" value="Peptidase_S54_rhomboid_dom"/>
</dbReference>
<comment type="subcellular location">
    <subcellularLocation>
        <location evidence="1">Membrane</location>
        <topology evidence="1">Multi-pass membrane protein</topology>
    </subcellularLocation>
</comment>
<evidence type="ECO:0000256" key="6">
    <source>
        <dbReference type="SAM" id="Phobius"/>
    </source>
</evidence>
<dbReference type="InterPro" id="IPR035952">
    <property type="entry name" value="Rhomboid-like_sf"/>
</dbReference>
<keyword evidence="3 6" id="KW-1133">Transmembrane helix</keyword>
<keyword evidence="9" id="KW-0378">Hydrolase</keyword>
<feature type="region of interest" description="Disordered" evidence="5">
    <location>
        <begin position="247"/>
        <end position="273"/>
    </location>
</feature>
<dbReference type="Pfam" id="PF20216">
    <property type="entry name" value="DUF6576"/>
    <property type="match status" value="1"/>
</dbReference>
<name>A0A937F964_9BACT</name>
<evidence type="ECO:0000256" key="1">
    <source>
        <dbReference type="ARBA" id="ARBA00004141"/>
    </source>
</evidence>
<feature type="transmembrane region" description="Helical" evidence="6">
    <location>
        <begin position="20"/>
        <end position="40"/>
    </location>
</feature>
<organism evidence="9 10">
    <name type="scientific">Fulvivirga sediminis</name>
    <dbReference type="NCBI Taxonomy" id="2803949"/>
    <lineage>
        <taxon>Bacteria</taxon>
        <taxon>Pseudomonadati</taxon>
        <taxon>Bacteroidota</taxon>
        <taxon>Cytophagia</taxon>
        <taxon>Cytophagales</taxon>
        <taxon>Fulvivirgaceae</taxon>
        <taxon>Fulvivirga</taxon>
    </lineage>
</organism>
<dbReference type="GO" id="GO:0006508">
    <property type="term" value="P:proteolysis"/>
    <property type="evidence" value="ECO:0007669"/>
    <property type="project" value="UniProtKB-KW"/>
</dbReference>
<feature type="transmembrane region" description="Helical" evidence="6">
    <location>
        <begin position="142"/>
        <end position="170"/>
    </location>
</feature>
<evidence type="ECO:0000313" key="10">
    <source>
        <dbReference type="Proteomes" id="UP000659388"/>
    </source>
</evidence>
<keyword evidence="10" id="KW-1185">Reference proteome</keyword>
<dbReference type="Pfam" id="PF01694">
    <property type="entry name" value="Rhomboid"/>
    <property type="match status" value="1"/>
</dbReference>
<protein>
    <submittedName>
        <fullName evidence="9">Rhomboid family intramembrane serine protease</fullName>
    </submittedName>
</protein>
<dbReference type="PANTHER" id="PTHR43066">
    <property type="entry name" value="RHOMBOID-RELATED PROTEIN"/>
    <property type="match status" value="1"/>
</dbReference>
<gene>
    <name evidence="9" type="ORF">JL102_09300</name>
</gene>
<dbReference type="GO" id="GO:0004252">
    <property type="term" value="F:serine-type endopeptidase activity"/>
    <property type="evidence" value="ECO:0007669"/>
    <property type="project" value="InterPro"/>
</dbReference>
<keyword evidence="4 6" id="KW-0472">Membrane</keyword>
<dbReference type="RefSeq" id="WP_202244110.1">
    <property type="nucleotide sequence ID" value="NZ_JAESIY010000004.1"/>
</dbReference>
<dbReference type="GO" id="GO:0016020">
    <property type="term" value="C:membrane"/>
    <property type="evidence" value="ECO:0007669"/>
    <property type="project" value="UniProtKB-SubCell"/>
</dbReference>
<evidence type="ECO:0000256" key="3">
    <source>
        <dbReference type="ARBA" id="ARBA00022989"/>
    </source>
</evidence>
<proteinExistence type="predicted"/>
<accession>A0A937F964</accession>
<keyword evidence="9" id="KW-0645">Protease</keyword>
<feature type="domain" description="DUF6576" evidence="8">
    <location>
        <begin position="268"/>
        <end position="303"/>
    </location>
</feature>